<dbReference type="EnsemblMetazoa" id="GPAI002126-RA">
    <property type="protein sequence ID" value="GPAI002126-PA"/>
    <property type="gene ID" value="GPAI002126"/>
</dbReference>
<feature type="transmembrane region" description="Helical" evidence="1">
    <location>
        <begin position="143"/>
        <end position="166"/>
    </location>
</feature>
<evidence type="ECO:0000313" key="2">
    <source>
        <dbReference type="EnsemblMetazoa" id="GPAI002126-PA"/>
    </source>
</evidence>
<organism evidence="2 3">
    <name type="scientific">Glossina pallidipes</name>
    <name type="common">Tsetse fly</name>
    <dbReference type="NCBI Taxonomy" id="7398"/>
    <lineage>
        <taxon>Eukaryota</taxon>
        <taxon>Metazoa</taxon>
        <taxon>Ecdysozoa</taxon>
        <taxon>Arthropoda</taxon>
        <taxon>Hexapoda</taxon>
        <taxon>Insecta</taxon>
        <taxon>Pterygota</taxon>
        <taxon>Neoptera</taxon>
        <taxon>Endopterygota</taxon>
        <taxon>Diptera</taxon>
        <taxon>Brachycera</taxon>
        <taxon>Muscomorpha</taxon>
        <taxon>Hippoboscoidea</taxon>
        <taxon>Glossinidae</taxon>
        <taxon>Glossina</taxon>
    </lineage>
</organism>
<keyword evidence="1" id="KW-0812">Transmembrane</keyword>
<evidence type="ECO:0000313" key="3">
    <source>
        <dbReference type="Proteomes" id="UP000092445"/>
    </source>
</evidence>
<keyword evidence="3" id="KW-1185">Reference proteome</keyword>
<reference evidence="2" key="2">
    <citation type="submission" date="2020-05" db="UniProtKB">
        <authorList>
            <consortium name="EnsemblMetazoa"/>
        </authorList>
    </citation>
    <scope>IDENTIFICATION</scope>
    <source>
        <strain evidence="2">IAEA</strain>
    </source>
</reference>
<dbReference type="AlphaFoldDB" id="A0A1A9Z2X0"/>
<reference evidence="3" key="1">
    <citation type="submission" date="2014-03" db="EMBL/GenBank/DDBJ databases">
        <authorList>
            <person name="Aksoy S."/>
            <person name="Warren W."/>
            <person name="Wilson R.K."/>
        </authorList>
    </citation>
    <scope>NUCLEOTIDE SEQUENCE [LARGE SCALE GENOMIC DNA]</scope>
    <source>
        <strain evidence="3">IAEA</strain>
    </source>
</reference>
<keyword evidence="1" id="KW-0472">Membrane</keyword>
<sequence length="170" mass="18684">MDLNVTISLKNLSELLKFTFTITSSGPLSAENGTYLACQGTGLDNAHHWFRPIDDWLTKAEQPNKSLGRMARTNLFVAKAIIGKAPSLTLSGSQACVEFLLNVIGFFNVLNLCTKNKQQQQLCSVTSNQIFGSQLFELQNSSMFVNINIFGSLHLCLLIQLTVLAAKNTL</sequence>
<accession>A0A1A9Z2X0</accession>
<dbReference type="Proteomes" id="UP000092445">
    <property type="component" value="Unassembled WGS sequence"/>
</dbReference>
<proteinExistence type="predicted"/>
<keyword evidence="1" id="KW-1133">Transmembrane helix</keyword>
<name>A0A1A9Z2X0_GLOPL</name>
<protein>
    <submittedName>
        <fullName evidence="2">Uncharacterized protein</fullName>
    </submittedName>
</protein>
<evidence type="ECO:0000256" key="1">
    <source>
        <dbReference type="SAM" id="Phobius"/>
    </source>
</evidence>
<dbReference type="VEuPathDB" id="VectorBase:GPAI002126"/>